<dbReference type="PATRIC" id="fig|1423810.4.peg.1201"/>
<feature type="transmembrane region" description="Helical" evidence="1">
    <location>
        <begin position="111"/>
        <end position="133"/>
    </location>
</feature>
<evidence type="ECO:0008006" key="4">
    <source>
        <dbReference type="Google" id="ProtNLM"/>
    </source>
</evidence>
<dbReference type="EMBL" id="AYZK01000002">
    <property type="protein sequence ID" value="KRM87646.1"/>
    <property type="molecule type" value="Genomic_DNA"/>
</dbReference>
<reference evidence="2 3" key="1">
    <citation type="journal article" date="2015" name="Genome Announc.">
        <title>Expanding the biotechnology potential of lactobacilli through comparative genomics of 213 strains and associated genera.</title>
        <authorList>
            <person name="Sun Z."/>
            <person name="Harris H.M."/>
            <person name="McCann A."/>
            <person name="Guo C."/>
            <person name="Argimon S."/>
            <person name="Zhang W."/>
            <person name="Yang X."/>
            <person name="Jeffery I.B."/>
            <person name="Cooney J.C."/>
            <person name="Kagawa T.F."/>
            <person name="Liu W."/>
            <person name="Song Y."/>
            <person name="Salvetti E."/>
            <person name="Wrobel A."/>
            <person name="Rasinkangas P."/>
            <person name="Parkhill J."/>
            <person name="Rea M.C."/>
            <person name="O'Sullivan O."/>
            <person name="Ritari J."/>
            <person name="Douillard F.P."/>
            <person name="Paul Ross R."/>
            <person name="Yang R."/>
            <person name="Briner A.E."/>
            <person name="Felis G.E."/>
            <person name="de Vos W.M."/>
            <person name="Barrangou R."/>
            <person name="Klaenhammer T.R."/>
            <person name="Caufield P.W."/>
            <person name="Cui Y."/>
            <person name="Zhang H."/>
            <person name="O'Toole P.W."/>
        </authorList>
    </citation>
    <scope>NUCLEOTIDE SEQUENCE [LARGE SCALE GENOMIC DNA]</scope>
    <source>
        <strain evidence="2 3">DSM 22698</strain>
    </source>
</reference>
<keyword evidence="1" id="KW-0812">Transmembrane</keyword>
<evidence type="ECO:0000313" key="3">
    <source>
        <dbReference type="Proteomes" id="UP000051789"/>
    </source>
</evidence>
<keyword evidence="3" id="KW-1185">Reference proteome</keyword>
<feature type="transmembrane region" description="Helical" evidence="1">
    <location>
        <begin position="408"/>
        <end position="427"/>
    </location>
</feature>
<evidence type="ECO:0000313" key="2">
    <source>
        <dbReference type="EMBL" id="KRM87646.1"/>
    </source>
</evidence>
<accession>A0A0R2C7E2</accession>
<keyword evidence="1" id="KW-0472">Membrane</keyword>
<proteinExistence type="predicted"/>
<feature type="transmembrane region" description="Helical" evidence="1">
    <location>
        <begin position="382"/>
        <end position="402"/>
    </location>
</feature>
<dbReference type="Proteomes" id="UP000051789">
    <property type="component" value="Unassembled WGS sequence"/>
</dbReference>
<dbReference type="AlphaFoldDB" id="A0A0R2C7E2"/>
<keyword evidence="1" id="KW-1133">Transmembrane helix</keyword>
<dbReference type="STRING" id="1423810.FD19_GL001167"/>
<organism evidence="2 3">
    <name type="scientific">Lacticaseibacillus thailandensis DSM 22698 = JCM 13996</name>
    <dbReference type="NCBI Taxonomy" id="1423810"/>
    <lineage>
        <taxon>Bacteria</taxon>
        <taxon>Bacillati</taxon>
        <taxon>Bacillota</taxon>
        <taxon>Bacilli</taxon>
        <taxon>Lactobacillales</taxon>
        <taxon>Lactobacillaceae</taxon>
        <taxon>Lacticaseibacillus</taxon>
    </lineage>
</organism>
<dbReference type="NCBIfam" id="TIGR04370">
    <property type="entry name" value="glyco_rpt_poly"/>
    <property type="match status" value="1"/>
</dbReference>
<name>A0A0R2C7E2_9LACO</name>
<protein>
    <recommendedName>
        <fullName evidence="4">Oligosaccharide repeat unit polymerase</fullName>
    </recommendedName>
</protein>
<sequence length="433" mass="48143">MFLLFLLIAIVSCILSFLSFHTRLNPISIYFIIWVFCLLLIELKVIEFNTLSEQTWILINAYSLVYTLSFLMGSSLVSKKVSQSVYSSNGNALFLKQFDEAALKKYLNRTIFFCTAISWLSIIPSVVKLVGSYGLNLVANSNQIYEDSISNLAGSNAGGLSLENFVFVAIVFAGVYVRKFGMSFSVSMALMTAMLGQLTSGSRGGLFVQVALLVGPWILIPKGKTKGKDQSNIGVRVAVVLALAFLLIITYLRKSSLIDLPYATPNLKKLGGFSSLVYNISFYFTSPIATLNEFLKSPVHTYWGASTFRPFYLLLNSLGVTTYNVDFYNIFLFYSPLPANVVSYIGELILDFGTFGGGVATFIFGAIFGVSYRKSRSNYSSLTWLVVMDICFALMVLSFFAWFLRPAYLWFSLIVGVFISALAGVLIKHKKIW</sequence>
<feature type="transmembrane region" description="Helical" evidence="1">
    <location>
        <begin position="29"/>
        <end position="46"/>
    </location>
</feature>
<feature type="transmembrane region" description="Helical" evidence="1">
    <location>
        <begin position="311"/>
        <end position="332"/>
    </location>
</feature>
<feature type="transmembrane region" description="Helical" evidence="1">
    <location>
        <begin position="204"/>
        <end position="221"/>
    </location>
</feature>
<feature type="transmembrane region" description="Helical" evidence="1">
    <location>
        <begin position="272"/>
        <end position="291"/>
    </location>
</feature>
<feature type="transmembrane region" description="Helical" evidence="1">
    <location>
        <begin position="352"/>
        <end position="370"/>
    </location>
</feature>
<feature type="transmembrane region" description="Helical" evidence="1">
    <location>
        <begin position="153"/>
        <end position="173"/>
    </location>
</feature>
<gene>
    <name evidence="2" type="ORF">FD19_GL001167</name>
</gene>
<evidence type="ECO:0000256" key="1">
    <source>
        <dbReference type="SAM" id="Phobius"/>
    </source>
</evidence>
<dbReference type="RefSeq" id="WP_056969283.1">
    <property type="nucleotide sequence ID" value="NZ_AYZK01000002.1"/>
</dbReference>
<comment type="caution">
    <text evidence="2">The sequence shown here is derived from an EMBL/GenBank/DDBJ whole genome shotgun (WGS) entry which is preliminary data.</text>
</comment>
<feature type="transmembrane region" description="Helical" evidence="1">
    <location>
        <begin position="233"/>
        <end position="252"/>
    </location>
</feature>